<keyword evidence="2" id="KW-0479">Metal-binding</keyword>
<gene>
    <name evidence="4" type="ORF">VP01_8190g2</name>
</gene>
<protein>
    <recommendedName>
        <fullName evidence="3">DDE Tnp4 domain-containing protein</fullName>
    </recommendedName>
</protein>
<dbReference type="Pfam" id="PF13359">
    <property type="entry name" value="DDE_Tnp_4"/>
    <property type="match status" value="1"/>
</dbReference>
<comment type="cofactor">
    <cofactor evidence="1">
        <name>a divalent metal cation</name>
        <dbReference type="ChEBI" id="CHEBI:60240"/>
    </cofactor>
</comment>
<keyword evidence="5" id="KW-1185">Reference proteome</keyword>
<dbReference type="VEuPathDB" id="FungiDB:VP01_8190g2"/>
<accession>A0A0L6UC65</accession>
<organism evidence="4 5">
    <name type="scientific">Puccinia sorghi</name>
    <dbReference type="NCBI Taxonomy" id="27349"/>
    <lineage>
        <taxon>Eukaryota</taxon>
        <taxon>Fungi</taxon>
        <taxon>Dikarya</taxon>
        <taxon>Basidiomycota</taxon>
        <taxon>Pucciniomycotina</taxon>
        <taxon>Pucciniomycetes</taxon>
        <taxon>Pucciniales</taxon>
        <taxon>Pucciniaceae</taxon>
        <taxon>Puccinia</taxon>
    </lineage>
</organism>
<dbReference type="EMBL" id="LAVV01013705">
    <property type="protein sequence ID" value="KNZ45375.1"/>
    <property type="molecule type" value="Genomic_DNA"/>
</dbReference>
<dbReference type="OrthoDB" id="2649667at2759"/>
<comment type="caution">
    <text evidence="4">The sequence shown here is derived from an EMBL/GenBank/DDBJ whole genome shotgun (WGS) entry which is preliminary data.</text>
</comment>
<feature type="domain" description="DDE Tnp4" evidence="3">
    <location>
        <begin position="2"/>
        <end position="85"/>
    </location>
</feature>
<evidence type="ECO:0000259" key="3">
    <source>
        <dbReference type="Pfam" id="PF13359"/>
    </source>
</evidence>
<feature type="non-terminal residue" evidence="4">
    <location>
        <position position="129"/>
    </location>
</feature>
<reference evidence="4 5" key="1">
    <citation type="submission" date="2015-08" db="EMBL/GenBank/DDBJ databases">
        <title>Next Generation Sequencing and Analysis of the Genome of Puccinia sorghi L Schw, the Causal Agent of Maize Common Rust.</title>
        <authorList>
            <person name="Rochi L."/>
            <person name="Burguener G."/>
            <person name="Darino M."/>
            <person name="Turjanski A."/>
            <person name="Kreff E."/>
            <person name="Dieguez M.J."/>
            <person name="Sacco F."/>
        </authorList>
    </citation>
    <scope>NUCLEOTIDE SEQUENCE [LARGE SCALE GENOMIC DNA]</scope>
    <source>
        <strain evidence="4 5">RO10H11247</strain>
    </source>
</reference>
<evidence type="ECO:0000313" key="5">
    <source>
        <dbReference type="Proteomes" id="UP000037035"/>
    </source>
</evidence>
<dbReference type="InterPro" id="IPR027806">
    <property type="entry name" value="HARBI1_dom"/>
</dbReference>
<sequence length="129" mass="15342">MKFTSYLAGYPGSCHNSYVFSNMQISQQPEKFFDQNQFLLADSAYTSDLLTFPAYKGKELIDHQDVDFNYHLAQSRVRIEHAIEMKDIIKWIISWADLKDQWNELYMKKRSLIQLLWLRTKLTTQTMGY</sequence>
<name>A0A0L6UC65_9BASI</name>
<dbReference type="Proteomes" id="UP000037035">
    <property type="component" value="Unassembled WGS sequence"/>
</dbReference>
<evidence type="ECO:0000256" key="2">
    <source>
        <dbReference type="ARBA" id="ARBA00022723"/>
    </source>
</evidence>
<dbReference type="GO" id="GO:0046872">
    <property type="term" value="F:metal ion binding"/>
    <property type="evidence" value="ECO:0007669"/>
    <property type="project" value="UniProtKB-KW"/>
</dbReference>
<evidence type="ECO:0000256" key="1">
    <source>
        <dbReference type="ARBA" id="ARBA00001968"/>
    </source>
</evidence>
<dbReference type="AlphaFoldDB" id="A0A0L6UC65"/>
<evidence type="ECO:0000313" key="4">
    <source>
        <dbReference type="EMBL" id="KNZ45375.1"/>
    </source>
</evidence>
<proteinExistence type="predicted"/>